<dbReference type="Proteomes" id="UP000182661">
    <property type="component" value="Unassembled WGS sequence"/>
</dbReference>
<feature type="compositionally biased region" description="Polar residues" evidence="1">
    <location>
        <begin position="213"/>
        <end position="229"/>
    </location>
</feature>
<feature type="region of interest" description="Disordered" evidence="1">
    <location>
        <begin position="199"/>
        <end position="395"/>
    </location>
</feature>
<comment type="caution">
    <text evidence="4">The sequence shown here is derived from an EMBL/GenBank/DDBJ whole genome shotgun (WGS) entry which is preliminary data.</text>
</comment>
<evidence type="ECO:0000256" key="1">
    <source>
        <dbReference type="SAM" id="MobiDB-lite"/>
    </source>
</evidence>
<organism evidence="4 5">
    <name type="scientific">Pararhizobium antarcticum</name>
    <dbReference type="NCBI Taxonomy" id="1798805"/>
    <lineage>
        <taxon>Bacteria</taxon>
        <taxon>Pseudomonadati</taxon>
        <taxon>Pseudomonadota</taxon>
        <taxon>Alphaproteobacteria</taxon>
        <taxon>Hyphomicrobiales</taxon>
        <taxon>Rhizobiaceae</taxon>
        <taxon>Rhizobium/Agrobacterium group</taxon>
        <taxon>Pararhizobium</taxon>
    </lineage>
</organism>
<keyword evidence="2" id="KW-0732">Signal</keyword>
<dbReference type="EMBL" id="LSRP01000068">
    <property type="protein sequence ID" value="OJF99594.1"/>
    <property type="molecule type" value="Genomic_DNA"/>
</dbReference>
<evidence type="ECO:0000313" key="4">
    <source>
        <dbReference type="EMBL" id="OJF99594.1"/>
    </source>
</evidence>
<feature type="compositionally biased region" description="Basic and acidic residues" evidence="1">
    <location>
        <begin position="382"/>
        <end position="395"/>
    </location>
</feature>
<feature type="signal peptide" evidence="2">
    <location>
        <begin position="1"/>
        <end position="27"/>
    </location>
</feature>
<dbReference type="PANTHER" id="PTHR38731:SF3">
    <property type="entry name" value="BLL6125 PROTEIN"/>
    <property type="match status" value="1"/>
</dbReference>
<dbReference type="AlphaFoldDB" id="A0A657LXB1"/>
<protein>
    <recommendedName>
        <fullName evidence="3">FecR protein domain-containing protein</fullName>
    </recommendedName>
</protein>
<sequence length="395" mass="42509">MEPIMPNIFKLCLFVLASLCWPLSASASDWVVVKTTQQVRYTIDRHSWMPVETGLVIPNKAWVSTGPRGRLVLARGAENIAFQPNSMASVHTHGGTNRQTDVYQPYGTLVFNIETRNRPHTSVQTPFLAAVVKGTRFEIHVSRKTASIDVSRGLVEVTALASGQRVHVRPGQSVFVDPADPSPLKVEGIGPKDIVKTVAPVKTRVPNRDELVGNSTKNAKQTTDGQSPTAKGKSEKSKDTKADNGKSDKDRLGKSDSDRDNRSKDKPGKGDKDKPGKGDKDKPGKGDKDKPGKGDKDKPGKGDKDKPGKGDKDKPGKGDKDKPGKGDKDEPGEGDKDKPGKDDKDKPGKGDKDKPGKGDKDKPVKKDRAAKLHGSVSAVEFADGRLPAERRGDAG</sequence>
<reference evidence="4 5" key="1">
    <citation type="submission" date="2016-02" db="EMBL/GenBank/DDBJ databases">
        <title>Genome sequencing of a beta-galactosidase producing bacteria Rhizobium sp. 59.</title>
        <authorList>
            <person name="Wang D."/>
            <person name="Kot W."/>
            <person name="Qin Y."/>
            <person name="Hansen L."/>
            <person name="Naqvi K."/>
            <person name="Rensing C."/>
        </authorList>
    </citation>
    <scope>NUCLEOTIDE SEQUENCE [LARGE SCALE GENOMIC DNA]</scope>
    <source>
        <strain evidence="4 5">59</strain>
    </source>
</reference>
<gene>
    <name evidence="4" type="ORF">AX760_12680</name>
</gene>
<accession>A0A657LXB1</accession>
<proteinExistence type="predicted"/>
<feature type="domain" description="FecR protein" evidence="3">
    <location>
        <begin position="75"/>
        <end position="156"/>
    </location>
</feature>
<evidence type="ECO:0000313" key="5">
    <source>
        <dbReference type="Proteomes" id="UP000182661"/>
    </source>
</evidence>
<evidence type="ECO:0000256" key="2">
    <source>
        <dbReference type="SAM" id="SignalP"/>
    </source>
</evidence>
<keyword evidence="5" id="KW-1185">Reference proteome</keyword>
<dbReference type="InterPro" id="IPR006860">
    <property type="entry name" value="FecR"/>
</dbReference>
<feature type="compositionally biased region" description="Basic and acidic residues" evidence="1">
    <location>
        <begin position="232"/>
        <end position="370"/>
    </location>
</feature>
<dbReference type="Gene3D" id="2.60.120.1440">
    <property type="match status" value="1"/>
</dbReference>
<name>A0A657LXB1_9HYPH</name>
<dbReference type="OrthoDB" id="7210929at2"/>
<dbReference type="PANTHER" id="PTHR38731">
    <property type="entry name" value="LIPL45-RELATED LIPOPROTEIN-RELATED"/>
    <property type="match status" value="1"/>
</dbReference>
<feature type="chain" id="PRO_5024920240" description="FecR protein domain-containing protein" evidence="2">
    <location>
        <begin position="28"/>
        <end position="395"/>
    </location>
</feature>
<dbReference type="Pfam" id="PF04773">
    <property type="entry name" value="FecR"/>
    <property type="match status" value="1"/>
</dbReference>
<evidence type="ECO:0000259" key="3">
    <source>
        <dbReference type="Pfam" id="PF04773"/>
    </source>
</evidence>